<evidence type="ECO:0000256" key="6">
    <source>
        <dbReference type="ARBA" id="ARBA00022741"/>
    </source>
</evidence>
<dbReference type="Bgee" id="ENSOANG00000042710">
    <property type="expression patterns" value="Expressed in fibroblast and 7 other cell types or tissues"/>
</dbReference>
<dbReference type="GeneTree" id="ENSGT00420000029820"/>
<evidence type="ECO:0000256" key="2">
    <source>
        <dbReference type="ARBA" id="ARBA00008496"/>
    </source>
</evidence>
<dbReference type="GO" id="GO:0017178">
    <property type="term" value="F:diphthine-ammonia ligase activity"/>
    <property type="evidence" value="ECO:0000318"/>
    <property type="project" value="GO_Central"/>
</dbReference>
<evidence type="ECO:0000256" key="10">
    <source>
        <dbReference type="ARBA" id="ARBA00031552"/>
    </source>
</evidence>
<evidence type="ECO:0000256" key="9">
    <source>
        <dbReference type="ARBA" id="ARBA00031202"/>
    </source>
</evidence>
<feature type="domain" description="Diphthamide synthase" evidence="14">
    <location>
        <begin position="1"/>
        <end position="235"/>
    </location>
</feature>
<comment type="pathway">
    <text evidence="1">Protein modification; peptidyl-diphthamide biosynthesis.</text>
</comment>
<dbReference type="GO" id="GO:0005524">
    <property type="term" value="F:ATP binding"/>
    <property type="evidence" value="ECO:0007669"/>
    <property type="project" value="UniProtKB-KW"/>
</dbReference>
<feature type="region of interest" description="Disordered" evidence="13">
    <location>
        <begin position="251"/>
        <end position="323"/>
    </location>
</feature>
<dbReference type="InterPro" id="IPR002761">
    <property type="entry name" value="Diphthami_syn_dom"/>
</dbReference>
<protein>
    <recommendedName>
        <fullName evidence="4">Diphthine--ammonia ligase</fullName>
        <ecNumber evidence="3">6.3.1.14</ecNumber>
    </recommendedName>
    <alternativeName>
        <fullName evidence="9">ATP-binding domain-containing protein 4</fullName>
    </alternativeName>
    <alternativeName>
        <fullName evidence="8">Diphthamide synthase</fullName>
    </alternativeName>
    <alternativeName>
        <fullName evidence="10">Diphthamide synthetase</fullName>
    </alternativeName>
    <alternativeName>
        <fullName evidence="11">Protein DPH6 homolog</fullName>
    </alternativeName>
</protein>
<reference evidence="15" key="1">
    <citation type="submission" date="2025-08" db="UniProtKB">
        <authorList>
            <consortium name="Ensembl"/>
        </authorList>
    </citation>
    <scope>IDENTIFICATION</scope>
    <source>
        <strain evidence="15">Glennie</strain>
    </source>
</reference>
<dbReference type="FunCoup" id="A0A6I8PCM5">
    <property type="interactions" value="806"/>
</dbReference>
<dbReference type="PANTHER" id="PTHR12196">
    <property type="entry name" value="DOMAIN OF UNKNOWN FUNCTION 71 DUF71 -CONTAINING PROTEIN"/>
    <property type="match status" value="1"/>
</dbReference>
<evidence type="ECO:0000256" key="4">
    <source>
        <dbReference type="ARBA" id="ARBA00018426"/>
    </source>
</evidence>
<dbReference type="Gene3D" id="3.90.1490.10">
    <property type="entry name" value="putative n-type atp pyrophosphatase, domain 2"/>
    <property type="match status" value="1"/>
</dbReference>
<keyword evidence="7" id="KW-0067">ATP-binding</keyword>
<dbReference type="PANTHER" id="PTHR12196:SF2">
    <property type="entry name" value="DIPHTHINE--AMMONIA LIGASE"/>
    <property type="match status" value="1"/>
</dbReference>
<evidence type="ECO:0000256" key="1">
    <source>
        <dbReference type="ARBA" id="ARBA00005156"/>
    </source>
</evidence>
<keyword evidence="6" id="KW-0547">Nucleotide-binding</keyword>
<evidence type="ECO:0000256" key="7">
    <source>
        <dbReference type="ARBA" id="ARBA00022840"/>
    </source>
</evidence>
<evidence type="ECO:0000256" key="3">
    <source>
        <dbReference type="ARBA" id="ARBA00012089"/>
    </source>
</evidence>
<dbReference type="InterPro" id="IPR030662">
    <property type="entry name" value="DPH6/MJ0570"/>
</dbReference>
<dbReference type="NCBIfam" id="TIGR00290">
    <property type="entry name" value="MJ0570_dom"/>
    <property type="match status" value="1"/>
</dbReference>
<reference evidence="15" key="2">
    <citation type="submission" date="2025-09" db="UniProtKB">
        <authorList>
            <consortium name="Ensembl"/>
        </authorList>
    </citation>
    <scope>IDENTIFICATION</scope>
    <source>
        <strain evidence="15">Glennie</strain>
    </source>
</reference>
<dbReference type="SUPFAM" id="SSF52402">
    <property type="entry name" value="Adenine nucleotide alpha hydrolases-like"/>
    <property type="match status" value="1"/>
</dbReference>
<keyword evidence="16" id="KW-1185">Reference proteome</keyword>
<dbReference type="CDD" id="cd01994">
    <property type="entry name" value="AANH_PF0828-like"/>
    <property type="match status" value="1"/>
</dbReference>
<evidence type="ECO:0000256" key="8">
    <source>
        <dbReference type="ARBA" id="ARBA00029814"/>
    </source>
</evidence>
<keyword evidence="5" id="KW-0436">Ligase</keyword>
<evidence type="ECO:0000313" key="16">
    <source>
        <dbReference type="Proteomes" id="UP000002279"/>
    </source>
</evidence>
<organism evidence="15 16">
    <name type="scientific">Ornithorhynchus anatinus</name>
    <name type="common">Duckbill platypus</name>
    <dbReference type="NCBI Taxonomy" id="9258"/>
    <lineage>
        <taxon>Eukaryota</taxon>
        <taxon>Metazoa</taxon>
        <taxon>Chordata</taxon>
        <taxon>Craniata</taxon>
        <taxon>Vertebrata</taxon>
        <taxon>Euteleostomi</taxon>
        <taxon>Mammalia</taxon>
        <taxon>Monotremata</taxon>
        <taxon>Ornithorhynchidae</taxon>
        <taxon>Ornithorhynchus</taxon>
    </lineage>
</organism>
<dbReference type="Pfam" id="PF01902">
    <property type="entry name" value="Diphthami_syn_2"/>
    <property type="match status" value="1"/>
</dbReference>
<comment type="catalytic activity">
    <reaction evidence="12">
        <text>diphthine-[translation elongation factor 2] + NH4(+) + ATP = diphthamide-[translation elongation factor 2] + AMP + diphosphate + H(+)</text>
        <dbReference type="Rhea" id="RHEA:19753"/>
        <dbReference type="Rhea" id="RHEA-COMP:10172"/>
        <dbReference type="Rhea" id="RHEA-COMP:10174"/>
        <dbReference type="ChEBI" id="CHEBI:15378"/>
        <dbReference type="ChEBI" id="CHEBI:16692"/>
        <dbReference type="ChEBI" id="CHEBI:28938"/>
        <dbReference type="ChEBI" id="CHEBI:30616"/>
        <dbReference type="ChEBI" id="CHEBI:33019"/>
        <dbReference type="ChEBI" id="CHEBI:82696"/>
        <dbReference type="ChEBI" id="CHEBI:456215"/>
        <dbReference type="EC" id="6.3.1.14"/>
    </reaction>
</comment>
<dbReference type="InterPro" id="IPR014729">
    <property type="entry name" value="Rossmann-like_a/b/a_fold"/>
</dbReference>
<sequence length="323" mass="34624">MRVVALVSGGKDSCYNMMQCVAAGHRIVALANLRPAESPGGTDELDSYMYQTVGHQAVGLYAEALGLPLYRQTILGSSLSTGRVYAECRGDEVEDLYRLLKRVREEEDIEGVAVGAILSDYQRVRVEDVCTRLGLQPLAYLWQRNQQDLLREMISSGIRAVVVKVAALGLDPAEHLGKSLEHLEPHLLKLAERYGVHPCGEGGEYETFTLDCPLFEKRVVVDSSEVVLHSADAFAPVAYLRLSGLHLEDKPAGRPDEPLAGSCPCGADRGRDGAPAAARDEEPGRGGAGEDEEELEGGGEDGEAGAGPPPPTLWPPGTPPDGE</sequence>
<dbReference type="Proteomes" id="UP000002279">
    <property type="component" value="Unplaced"/>
</dbReference>
<proteinExistence type="inferred from homology"/>
<dbReference type="AlphaFoldDB" id="A0A6I8PCM5"/>
<dbReference type="FunFam" id="3.90.1490.10:FF:000001">
    <property type="entry name" value="Diphthine--ammonia ligase"/>
    <property type="match status" value="1"/>
</dbReference>
<evidence type="ECO:0000313" key="15">
    <source>
        <dbReference type="Ensembl" id="ENSOANP00000050516.1"/>
    </source>
</evidence>
<feature type="compositionally biased region" description="Acidic residues" evidence="13">
    <location>
        <begin position="289"/>
        <end position="303"/>
    </location>
</feature>
<evidence type="ECO:0000256" key="11">
    <source>
        <dbReference type="ARBA" id="ARBA00032849"/>
    </source>
</evidence>
<dbReference type="Ensembl" id="ENSOANT00000061128.1">
    <property type="protein sequence ID" value="ENSOANP00000050516.1"/>
    <property type="gene ID" value="ENSOANG00000042710.1"/>
</dbReference>
<gene>
    <name evidence="15" type="primary">DPH6</name>
</gene>
<dbReference type="FunFam" id="3.40.50.620:FF:000069">
    <property type="entry name" value="diphthine--ammonia ligase"/>
    <property type="match status" value="1"/>
</dbReference>
<dbReference type="SMR" id="A0A6I8PCM5"/>
<feature type="compositionally biased region" description="Pro residues" evidence="13">
    <location>
        <begin position="307"/>
        <end position="323"/>
    </location>
</feature>
<dbReference type="OMA" id="NYALYWA"/>
<evidence type="ECO:0000256" key="12">
    <source>
        <dbReference type="ARBA" id="ARBA00048108"/>
    </source>
</evidence>
<dbReference type="EC" id="6.3.1.14" evidence="3"/>
<evidence type="ECO:0000259" key="14">
    <source>
        <dbReference type="Pfam" id="PF01902"/>
    </source>
</evidence>
<name>A0A6I8PCM5_ORNAN</name>
<dbReference type="GO" id="GO:0017183">
    <property type="term" value="P:protein histidyl modification to diphthamide"/>
    <property type="evidence" value="ECO:0000318"/>
    <property type="project" value="GO_Central"/>
</dbReference>
<dbReference type="Gene3D" id="3.40.50.620">
    <property type="entry name" value="HUPs"/>
    <property type="match status" value="1"/>
</dbReference>
<evidence type="ECO:0000256" key="13">
    <source>
        <dbReference type="SAM" id="MobiDB-lite"/>
    </source>
</evidence>
<dbReference type="UniPathway" id="UPA00559"/>
<dbReference type="InParanoid" id="A0A6I8PCM5"/>
<feature type="compositionally biased region" description="Basic and acidic residues" evidence="13">
    <location>
        <begin position="268"/>
        <end position="284"/>
    </location>
</feature>
<accession>A0A6I8PCM5</accession>
<evidence type="ECO:0000256" key="5">
    <source>
        <dbReference type="ARBA" id="ARBA00022598"/>
    </source>
</evidence>
<comment type="similarity">
    <text evidence="2">Belongs to the Diphthine--ammonia ligase family.</text>
</comment>